<keyword evidence="3" id="KW-1185">Reference proteome</keyword>
<accession>A0A4Z2J7V9</accession>
<feature type="compositionally biased region" description="Polar residues" evidence="1">
    <location>
        <begin position="14"/>
        <end position="24"/>
    </location>
</feature>
<name>A0A4Z2J7V9_9TELE</name>
<proteinExistence type="predicted"/>
<dbReference type="Proteomes" id="UP000314294">
    <property type="component" value="Unassembled WGS sequence"/>
</dbReference>
<dbReference type="AlphaFoldDB" id="A0A4Z2J7V9"/>
<reference evidence="2 3" key="1">
    <citation type="submission" date="2019-03" db="EMBL/GenBank/DDBJ databases">
        <title>First draft genome of Liparis tanakae, snailfish: a comprehensive survey of snailfish specific genes.</title>
        <authorList>
            <person name="Kim W."/>
            <person name="Song I."/>
            <person name="Jeong J.-H."/>
            <person name="Kim D."/>
            <person name="Kim S."/>
            <person name="Ryu S."/>
            <person name="Song J.Y."/>
            <person name="Lee S.K."/>
        </authorList>
    </citation>
    <scope>NUCLEOTIDE SEQUENCE [LARGE SCALE GENOMIC DNA]</scope>
    <source>
        <tissue evidence="2">Muscle</tissue>
    </source>
</reference>
<feature type="compositionally biased region" description="Low complexity" evidence="1">
    <location>
        <begin position="116"/>
        <end position="126"/>
    </location>
</feature>
<evidence type="ECO:0000313" key="3">
    <source>
        <dbReference type="Proteomes" id="UP000314294"/>
    </source>
</evidence>
<feature type="region of interest" description="Disordered" evidence="1">
    <location>
        <begin position="81"/>
        <end position="126"/>
    </location>
</feature>
<comment type="caution">
    <text evidence="2">The sequence shown here is derived from an EMBL/GenBank/DDBJ whole genome shotgun (WGS) entry which is preliminary data.</text>
</comment>
<feature type="region of interest" description="Disordered" evidence="1">
    <location>
        <begin position="1"/>
        <end position="55"/>
    </location>
</feature>
<evidence type="ECO:0000313" key="2">
    <source>
        <dbReference type="EMBL" id="TNN86269.1"/>
    </source>
</evidence>
<sequence length="180" mass="20403">MLGTRNRGFRAATRHSTAELTTSSGDERNGGSWGRKAASSEDIRRSRQSSSKRTFDRLKKGELCSRIPAVLNTGLRDWSVKAEGGEREREERRGGRKVRKQGEGRRFSAVRADWMSSSRGKGSSISTTSRSIVLCGCWRLSSACRSIGIPRIRTERSGRRRLRRLPRCPHMSWWPPAKRE</sequence>
<organism evidence="2 3">
    <name type="scientific">Liparis tanakae</name>
    <name type="common">Tanaka's snailfish</name>
    <dbReference type="NCBI Taxonomy" id="230148"/>
    <lineage>
        <taxon>Eukaryota</taxon>
        <taxon>Metazoa</taxon>
        <taxon>Chordata</taxon>
        <taxon>Craniata</taxon>
        <taxon>Vertebrata</taxon>
        <taxon>Euteleostomi</taxon>
        <taxon>Actinopterygii</taxon>
        <taxon>Neopterygii</taxon>
        <taxon>Teleostei</taxon>
        <taxon>Neoteleostei</taxon>
        <taxon>Acanthomorphata</taxon>
        <taxon>Eupercaria</taxon>
        <taxon>Perciformes</taxon>
        <taxon>Cottioidei</taxon>
        <taxon>Cottales</taxon>
        <taxon>Liparidae</taxon>
        <taxon>Liparis</taxon>
    </lineage>
</organism>
<evidence type="ECO:0000256" key="1">
    <source>
        <dbReference type="SAM" id="MobiDB-lite"/>
    </source>
</evidence>
<protein>
    <submittedName>
        <fullName evidence="2">Uncharacterized protein</fullName>
    </submittedName>
</protein>
<dbReference type="EMBL" id="SRLO01000016">
    <property type="protein sequence ID" value="TNN86269.1"/>
    <property type="molecule type" value="Genomic_DNA"/>
</dbReference>
<feature type="compositionally biased region" description="Basic and acidic residues" evidence="1">
    <location>
        <begin position="81"/>
        <end position="93"/>
    </location>
</feature>
<gene>
    <name evidence="2" type="ORF">EYF80_003354</name>
</gene>